<evidence type="ECO:0000313" key="4">
    <source>
        <dbReference type="Proteomes" id="UP000183975"/>
    </source>
</evidence>
<dbReference type="AlphaFoldDB" id="A0A1M6L7N9"/>
<sequence length="151" mass="17049">MQKGKCKNDCEPPIPEKPPLYNIIWIYENAADVLGSKRIVRNVFAQCKDIPCLLCYDEKKTSNDIDIKRGDMMDFPSRFFLFLLSTGVFFALALMIPLTSGMLLILPPLLALASTALVSHIFSQKKTHGRVGERSGRAERKNGKLETNRNF</sequence>
<accession>A0A1M6L7N9</accession>
<feature type="compositionally biased region" description="Basic and acidic residues" evidence="1">
    <location>
        <begin position="130"/>
        <end position="151"/>
    </location>
</feature>
<keyword evidence="2" id="KW-1133">Transmembrane helix</keyword>
<protein>
    <submittedName>
        <fullName evidence="3">Uncharacterized protein</fullName>
    </submittedName>
</protein>
<evidence type="ECO:0000256" key="1">
    <source>
        <dbReference type="SAM" id="MobiDB-lite"/>
    </source>
</evidence>
<organism evidence="3 4">
    <name type="scientific">Anaerotignum lactatifermentans DSM 14214</name>
    <dbReference type="NCBI Taxonomy" id="1121323"/>
    <lineage>
        <taxon>Bacteria</taxon>
        <taxon>Bacillati</taxon>
        <taxon>Bacillota</taxon>
        <taxon>Clostridia</taxon>
        <taxon>Lachnospirales</taxon>
        <taxon>Anaerotignaceae</taxon>
        <taxon>Anaerotignum</taxon>
    </lineage>
</organism>
<feature type="transmembrane region" description="Helical" evidence="2">
    <location>
        <begin position="79"/>
        <end position="98"/>
    </location>
</feature>
<reference evidence="3 4" key="1">
    <citation type="submission" date="2016-11" db="EMBL/GenBank/DDBJ databases">
        <authorList>
            <person name="Jaros S."/>
            <person name="Januszkiewicz K."/>
            <person name="Wedrychowicz H."/>
        </authorList>
    </citation>
    <scope>NUCLEOTIDE SEQUENCE [LARGE SCALE GENOMIC DNA]</scope>
    <source>
        <strain evidence="3 4">DSM 14214</strain>
    </source>
</reference>
<feature type="transmembrane region" description="Helical" evidence="2">
    <location>
        <begin position="104"/>
        <end position="122"/>
    </location>
</feature>
<gene>
    <name evidence="3" type="ORF">SAMN02745138_00303</name>
</gene>
<keyword evidence="2" id="KW-0812">Transmembrane</keyword>
<dbReference type="EMBL" id="FRAH01000004">
    <property type="protein sequence ID" value="SHJ67241.1"/>
    <property type="molecule type" value="Genomic_DNA"/>
</dbReference>
<keyword evidence="2" id="KW-0472">Membrane</keyword>
<evidence type="ECO:0000313" key="3">
    <source>
        <dbReference type="EMBL" id="SHJ67241.1"/>
    </source>
</evidence>
<dbReference type="Proteomes" id="UP000183975">
    <property type="component" value="Unassembled WGS sequence"/>
</dbReference>
<proteinExistence type="predicted"/>
<name>A0A1M6L7N9_9FIRM</name>
<evidence type="ECO:0000256" key="2">
    <source>
        <dbReference type="SAM" id="Phobius"/>
    </source>
</evidence>
<keyword evidence="4" id="KW-1185">Reference proteome</keyword>
<feature type="region of interest" description="Disordered" evidence="1">
    <location>
        <begin position="129"/>
        <end position="151"/>
    </location>
</feature>